<comment type="caution">
    <text evidence="1">The sequence shown here is derived from an EMBL/GenBank/DDBJ whole genome shotgun (WGS) entry which is preliminary data.</text>
</comment>
<organism evidence="1 2">
    <name type="scientific">Medicago truncatula</name>
    <name type="common">Barrel medic</name>
    <name type="synonym">Medicago tribuloides</name>
    <dbReference type="NCBI Taxonomy" id="3880"/>
    <lineage>
        <taxon>Eukaryota</taxon>
        <taxon>Viridiplantae</taxon>
        <taxon>Streptophyta</taxon>
        <taxon>Embryophyta</taxon>
        <taxon>Tracheophyta</taxon>
        <taxon>Spermatophyta</taxon>
        <taxon>Magnoliopsida</taxon>
        <taxon>eudicotyledons</taxon>
        <taxon>Gunneridae</taxon>
        <taxon>Pentapetalae</taxon>
        <taxon>rosids</taxon>
        <taxon>fabids</taxon>
        <taxon>Fabales</taxon>
        <taxon>Fabaceae</taxon>
        <taxon>Papilionoideae</taxon>
        <taxon>50 kb inversion clade</taxon>
        <taxon>NPAAA clade</taxon>
        <taxon>Hologalegina</taxon>
        <taxon>IRL clade</taxon>
        <taxon>Trifolieae</taxon>
        <taxon>Medicago</taxon>
    </lineage>
</organism>
<dbReference type="Proteomes" id="UP000265566">
    <property type="component" value="Chromosome 1"/>
</dbReference>
<reference evidence="2" key="1">
    <citation type="journal article" date="2018" name="Nat. Plants">
        <title>Whole-genome landscape of Medicago truncatula symbiotic genes.</title>
        <authorList>
            <person name="Pecrix Y."/>
            <person name="Staton S.E."/>
            <person name="Sallet E."/>
            <person name="Lelandais-Briere C."/>
            <person name="Moreau S."/>
            <person name="Carrere S."/>
            <person name="Blein T."/>
            <person name="Jardinaud M.F."/>
            <person name="Latrasse D."/>
            <person name="Zouine M."/>
            <person name="Zahm M."/>
            <person name="Kreplak J."/>
            <person name="Mayjonade B."/>
            <person name="Satge C."/>
            <person name="Perez M."/>
            <person name="Cauet S."/>
            <person name="Marande W."/>
            <person name="Chantry-Darmon C."/>
            <person name="Lopez-Roques C."/>
            <person name="Bouchez O."/>
            <person name="Berard A."/>
            <person name="Debelle F."/>
            <person name="Munos S."/>
            <person name="Bendahmane A."/>
            <person name="Berges H."/>
            <person name="Niebel A."/>
            <person name="Buitink J."/>
            <person name="Frugier F."/>
            <person name="Benhamed M."/>
            <person name="Crespi M."/>
            <person name="Gouzy J."/>
            <person name="Gamas P."/>
        </authorList>
    </citation>
    <scope>NUCLEOTIDE SEQUENCE [LARGE SCALE GENOMIC DNA]</scope>
    <source>
        <strain evidence="2">cv. Jemalong A17</strain>
    </source>
</reference>
<gene>
    <name evidence="1" type="ORF">MtrunA17_Chr1g0186881</name>
</gene>
<protein>
    <submittedName>
        <fullName evidence="1">Uncharacterized protein</fullName>
    </submittedName>
</protein>
<name>A0A396JVF2_MEDTR</name>
<accession>A0A396JVF2</accession>
<evidence type="ECO:0000313" key="2">
    <source>
        <dbReference type="Proteomes" id="UP000265566"/>
    </source>
</evidence>
<dbReference type="AlphaFoldDB" id="A0A396JVF2"/>
<dbReference type="EMBL" id="PSQE01000001">
    <property type="protein sequence ID" value="RHN80313.1"/>
    <property type="molecule type" value="Genomic_DNA"/>
</dbReference>
<proteinExistence type="predicted"/>
<evidence type="ECO:0000313" key="1">
    <source>
        <dbReference type="EMBL" id="RHN80313.1"/>
    </source>
</evidence>
<sequence>MLQDNVPTHSNLLRNWVIIDLSGMLCVFCENLVKSDSHLFVTRVSLLTMWGISL</sequence>
<dbReference type="Gramene" id="rna4220">
    <property type="protein sequence ID" value="RHN80313.1"/>
    <property type="gene ID" value="gene4220"/>
</dbReference>